<evidence type="ECO:0000313" key="2">
    <source>
        <dbReference type="Proteomes" id="UP000198287"/>
    </source>
</evidence>
<dbReference type="PANTHER" id="PTHR18841:SF0">
    <property type="entry name" value="VITELLINE MEMBRANE OUTER LAYER 1 HOMOLOG A-RELATED"/>
    <property type="match status" value="1"/>
</dbReference>
<dbReference type="PANTHER" id="PTHR18841">
    <property type="entry name" value="VITELLINE MEMBRANE OUTER LAYER PROTEIN I-RELATED"/>
    <property type="match status" value="1"/>
</dbReference>
<accession>A0A226EGY1</accession>
<protein>
    <submittedName>
        <fullName evidence="1">Vitelline membrane outer layer protein 1</fullName>
    </submittedName>
</protein>
<keyword evidence="2" id="KW-1185">Reference proteome</keyword>
<sequence>MSFHFIFTRVGVRVTMFGTAKTFKACLTILIIFQFCANVCQSNLTVLSSPRQTNFGDWGDLETCPDGTFVMGFRLKTEPFQGPLDDTGLNGVQLLCGKVGESSRSIQSRRIQSLVGKWGSWGSSYECPRGYAVGFQIRSEAFEERNDNTAANNLRIYCSGTKGYLEGAGLQWGNWSNIQLCPWKSVICGLRTQVQSPQGHNSDDTSLNNVDMKCCEML</sequence>
<dbReference type="Gene3D" id="2.100.10.20">
    <property type="entry name" value="Vitelline membrane outer layer protein I (VOMI)"/>
    <property type="match status" value="1"/>
</dbReference>
<dbReference type="Proteomes" id="UP000198287">
    <property type="component" value="Unassembled WGS sequence"/>
</dbReference>
<gene>
    <name evidence="1" type="ORF">Fcan01_08275</name>
</gene>
<proteinExistence type="predicted"/>
<dbReference type="STRING" id="158441.A0A226EGY1"/>
<dbReference type="InterPro" id="IPR005515">
    <property type="entry name" value="VOMI"/>
</dbReference>
<dbReference type="GO" id="GO:0005615">
    <property type="term" value="C:extracellular space"/>
    <property type="evidence" value="ECO:0007669"/>
    <property type="project" value="TreeGrafter"/>
</dbReference>
<dbReference type="CDD" id="cd00220">
    <property type="entry name" value="VMO-I"/>
    <property type="match status" value="1"/>
</dbReference>
<name>A0A226EGY1_FOLCA</name>
<evidence type="ECO:0000313" key="1">
    <source>
        <dbReference type="EMBL" id="OXA56679.1"/>
    </source>
</evidence>
<dbReference type="OMA" id="WTKTETC"/>
<dbReference type="AlphaFoldDB" id="A0A226EGY1"/>
<organism evidence="1 2">
    <name type="scientific">Folsomia candida</name>
    <name type="common">Springtail</name>
    <dbReference type="NCBI Taxonomy" id="158441"/>
    <lineage>
        <taxon>Eukaryota</taxon>
        <taxon>Metazoa</taxon>
        <taxon>Ecdysozoa</taxon>
        <taxon>Arthropoda</taxon>
        <taxon>Hexapoda</taxon>
        <taxon>Collembola</taxon>
        <taxon>Entomobryomorpha</taxon>
        <taxon>Isotomoidea</taxon>
        <taxon>Isotomidae</taxon>
        <taxon>Proisotominae</taxon>
        <taxon>Folsomia</taxon>
    </lineage>
</organism>
<dbReference type="SUPFAM" id="SSF51092">
    <property type="entry name" value="Vitelline membrane outer protein-I (VMO-I)"/>
    <property type="match status" value="1"/>
</dbReference>
<dbReference type="EMBL" id="LNIX01000003">
    <property type="protein sequence ID" value="OXA56679.1"/>
    <property type="molecule type" value="Genomic_DNA"/>
</dbReference>
<dbReference type="InterPro" id="IPR036706">
    <property type="entry name" value="VOMI_sf"/>
</dbReference>
<dbReference type="OrthoDB" id="6329319at2759"/>
<dbReference type="Pfam" id="PF03762">
    <property type="entry name" value="VOMI"/>
    <property type="match status" value="1"/>
</dbReference>
<reference evidence="1 2" key="1">
    <citation type="submission" date="2015-12" db="EMBL/GenBank/DDBJ databases">
        <title>The genome of Folsomia candida.</title>
        <authorList>
            <person name="Faddeeva A."/>
            <person name="Derks M.F."/>
            <person name="Anvar Y."/>
            <person name="Smit S."/>
            <person name="Van Straalen N."/>
            <person name="Roelofs D."/>
        </authorList>
    </citation>
    <scope>NUCLEOTIDE SEQUENCE [LARGE SCALE GENOMIC DNA]</scope>
    <source>
        <strain evidence="1 2">VU population</strain>
        <tissue evidence="1">Whole body</tissue>
    </source>
</reference>
<comment type="caution">
    <text evidence="1">The sequence shown here is derived from an EMBL/GenBank/DDBJ whole genome shotgun (WGS) entry which is preliminary data.</text>
</comment>